<keyword evidence="2" id="KW-1185">Reference proteome</keyword>
<evidence type="ECO:0000313" key="1">
    <source>
        <dbReference type="EMBL" id="WAJ30780.1"/>
    </source>
</evidence>
<gene>
    <name evidence="1" type="ORF">OXU80_11500</name>
</gene>
<accession>A0ACD4NV76</accession>
<protein>
    <submittedName>
        <fullName evidence="1">Molecular chaperone TorD family protein</fullName>
    </submittedName>
</protein>
<name>A0ACD4NV76_9HYPH</name>
<sequence>MMTLETDLPDTAAAPPPPADELDLFRAQHYGLLAVLLRAAPTRETLDLASRLTGSGSALGRAHAALAEAAVRADPKTVEREYFRLFIGVGRGEIVPYGSFYQTGLLQEKPLARLRGDLAALGIERAPDTVDLEDHVGILCETMAGLIDGRFDAPPGSDRAFFDAHLAPFVVRFFADVEQAEAANFYRHVGALGRAFVEIEADLMALAA</sequence>
<reference evidence="1" key="1">
    <citation type="submission" date="2022-11" db="EMBL/GenBank/DDBJ databases">
        <title>beta-Carotene-producing bacterium, Jeongeuplla avenae sp. nov., alleviates the salt stress of Arabidopsis seedlings.</title>
        <authorList>
            <person name="Jiang L."/>
            <person name="Lee J."/>
        </authorList>
    </citation>
    <scope>NUCLEOTIDE SEQUENCE</scope>
    <source>
        <strain evidence="1">DY_R2A_6</strain>
    </source>
</reference>
<proteinExistence type="predicted"/>
<dbReference type="EMBL" id="CP113520">
    <property type="protein sequence ID" value="WAJ30780.1"/>
    <property type="molecule type" value="Genomic_DNA"/>
</dbReference>
<evidence type="ECO:0000313" key="2">
    <source>
        <dbReference type="Proteomes" id="UP001163223"/>
    </source>
</evidence>
<dbReference type="Proteomes" id="UP001163223">
    <property type="component" value="Chromosome"/>
</dbReference>
<organism evidence="1 2">
    <name type="scientific">Antarcticirhabdus aurantiaca</name>
    <dbReference type="NCBI Taxonomy" id="2606717"/>
    <lineage>
        <taxon>Bacteria</taxon>
        <taxon>Pseudomonadati</taxon>
        <taxon>Pseudomonadota</taxon>
        <taxon>Alphaproteobacteria</taxon>
        <taxon>Hyphomicrobiales</taxon>
        <taxon>Aurantimonadaceae</taxon>
        <taxon>Antarcticirhabdus</taxon>
    </lineage>
</organism>